<dbReference type="Pfam" id="PF04234">
    <property type="entry name" value="CopC"/>
    <property type="match status" value="1"/>
</dbReference>
<keyword evidence="4" id="KW-0472">Membrane</keyword>
<feature type="transmembrane region" description="Helical" evidence="4">
    <location>
        <begin position="180"/>
        <end position="202"/>
    </location>
</feature>
<feature type="domain" description="CopC" evidence="5">
    <location>
        <begin position="54"/>
        <end position="148"/>
    </location>
</feature>
<evidence type="ECO:0000256" key="4">
    <source>
        <dbReference type="SAM" id="Phobius"/>
    </source>
</evidence>
<keyword evidence="7" id="KW-1185">Reference proteome</keyword>
<keyword evidence="1" id="KW-0732">Signal</keyword>
<dbReference type="InterPro" id="IPR007348">
    <property type="entry name" value="CopC_dom"/>
</dbReference>
<feature type="compositionally biased region" description="Basic and acidic residues" evidence="3">
    <location>
        <begin position="216"/>
        <end position="230"/>
    </location>
</feature>
<gene>
    <name evidence="6" type="ORF">MUN33_12895</name>
</gene>
<proteinExistence type="predicted"/>
<accession>A0A9X1WIA2</accession>
<evidence type="ECO:0000313" key="7">
    <source>
        <dbReference type="Proteomes" id="UP001139207"/>
    </source>
</evidence>
<feature type="compositionally biased region" description="Low complexity" evidence="3">
    <location>
        <begin position="151"/>
        <end position="169"/>
    </location>
</feature>
<dbReference type="Gene3D" id="2.60.40.1220">
    <property type="match status" value="1"/>
</dbReference>
<feature type="region of interest" description="Disordered" evidence="3">
    <location>
        <begin position="208"/>
        <end position="230"/>
    </location>
</feature>
<evidence type="ECO:0000313" key="6">
    <source>
        <dbReference type="EMBL" id="MCJ7859594.1"/>
    </source>
</evidence>
<evidence type="ECO:0000256" key="3">
    <source>
        <dbReference type="SAM" id="MobiDB-lite"/>
    </source>
</evidence>
<dbReference type="Proteomes" id="UP001139207">
    <property type="component" value="Unassembled WGS sequence"/>
</dbReference>
<dbReference type="EMBL" id="JALIEA010000017">
    <property type="protein sequence ID" value="MCJ7859594.1"/>
    <property type="molecule type" value="Genomic_DNA"/>
</dbReference>
<organism evidence="6 7">
    <name type="scientific">Corynebacterium kalidii</name>
    <dbReference type="NCBI Taxonomy" id="2931982"/>
    <lineage>
        <taxon>Bacteria</taxon>
        <taxon>Bacillati</taxon>
        <taxon>Actinomycetota</taxon>
        <taxon>Actinomycetes</taxon>
        <taxon>Mycobacteriales</taxon>
        <taxon>Corynebacteriaceae</taxon>
        <taxon>Corynebacterium</taxon>
    </lineage>
</organism>
<protein>
    <submittedName>
        <fullName evidence="6">Copper resistance protein CopC</fullName>
    </submittedName>
</protein>
<dbReference type="SUPFAM" id="SSF81296">
    <property type="entry name" value="E set domains"/>
    <property type="match status" value="1"/>
</dbReference>
<keyword evidence="4" id="KW-1133">Transmembrane helix</keyword>
<keyword evidence="4" id="KW-0812">Transmembrane</keyword>
<keyword evidence="2" id="KW-0186">Copper</keyword>
<dbReference type="GO" id="GO:0042597">
    <property type="term" value="C:periplasmic space"/>
    <property type="evidence" value="ECO:0007669"/>
    <property type="project" value="InterPro"/>
</dbReference>
<evidence type="ECO:0000256" key="2">
    <source>
        <dbReference type="ARBA" id="ARBA00023008"/>
    </source>
</evidence>
<sequence>MFRLPSRRPYRPAARCGAGGRRLIVAPAVAVALAGAPVVLGGAWSSGLPEASAHDAMVGATPEQDSTVTEMPDSIELEFSGIPRDDFNTVALSHDGEVLTTGEPTLDGRFITLDIPSDVSATDGEYTVGYQITSSDGHATRGSYTFTLDTGSGAAGSDAGDAGETASGEESGEEQGLPSWAAPAMAVAGVIVVLGALVLAIARFRNMSSGDGSGDDGTHGADGDNGTRRS</sequence>
<dbReference type="InterPro" id="IPR014755">
    <property type="entry name" value="Cu-Rt/internalin_Ig-like"/>
</dbReference>
<dbReference type="InterPro" id="IPR014756">
    <property type="entry name" value="Ig_E-set"/>
</dbReference>
<comment type="caution">
    <text evidence="6">The sequence shown here is derived from an EMBL/GenBank/DDBJ whole genome shotgun (WGS) entry which is preliminary data.</text>
</comment>
<name>A0A9X1WIA2_9CORY</name>
<dbReference type="GO" id="GO:0046688">
    <property type="term" value="P:response to copper ion"/>
    <property type="evidence" value="ECO:0007669"/>
    <property type="project" value="InterPro"/>
</dbReference>
<dbReference type="RefSeq" id="WP_244805312.1">
    <property type="nucleotide sequence ID" value="NZ_JALIEA010000017.1"/>
</dbReference>
<dbReference type="GO" id="GO:0005507">
    <property type="term" value="F:copper ion binding"/>
    <property type="evidence" value="ECO:0007669"/>
    <property type="project" value="InterPro"/>
</dbReference>
<reference evidence="6" key="1">
    <citation type="submission" date="2022-04" db="EMBL/GenBank/DDBJ databases">
        <title>Corynebacterium kalidii LD5P10.</title>
        <authorList>
            <person name="Sun J.Q."/>
        </authorList>
    </citation>
    <scope>NUCLEOTIDE SEQUENCE</scope>
    <source>
        <strain evidence="6">LD5P10</strain>
    </source>
</reference>
<dbReference type="AlphaFoldDB" id="A0A9X1WIA2"/>
<feature type="region of interest" description="Disordered" evidence="3">
    <location>
        <begin position="151"/>
        <end position="178"/>
    </location>
</feature>
<evidence type="ECO:0000256" key="1">
    <source>
        <dbReference type="ARBA" id="ARBA00022729"/>
    </source>
</evidence>
<evidence type="ECO:0000259" key="5">
    <source>
        <dbReference type="Pfam" id="PF04234"/>
    </source>
</evidence>